<comment type="caution">
    <text evidence="3">The sequence shown here is derived from an EMBL/GenBank/DDBJ whole genome shotgun (WGS) entry which is preliminary data.</text>
</comment>
<keyword evidence="4" id="KW-1185">Reference proteome</keyword>
<dbReference type="PANTHER" id="PTHR43244:SF1">
    <property type="entry name" value="5,10-METHYLENETETRAHYDROMETHANOPTERIN REDUCTASE"/>
    <property type="match status" value="1"/>
</dbReference>
<evidence type="ECO:0000313" key="4">
    <source>
        <dbReference type="Proteomes" id="UP001236795"/>
    </source>
</evidence>
<evidence type="ECO:0000256" key="1">
    <source>
        <dbReference type="ARBA" id="ARBA00023002"/>
    </source>
</evidence>
<dbReference type="InterPro" id="IPR011251">
    <property type="entry name" value="Luciferase-like_dom"/>
</dbReference>
<proteinExistence type="predicted"/>
<dbReference type="RefSeq" id="WP_136238408.1">
    <property type="nucleotide sequence ID" value="NZ_JAUSWC010000002.1"/>
</dbReference>
<keyword evidence="1" id="KW-0560">Oxidoreductase</keyword>
<accession>A0ABU0K8C4</accession>
<dbReference type="InterPro" id="IPR050564">
    <property type="entry name" value="F420-G6PD/mer"/>
</dbReference>
<gene>
    <name evidence="3" type="ORF">QO019_000448</name>
</gene>
<dbReference type="Gene3D" id="3.20.20.30">
    <property type="entry name" value="Luciferase-like domain"/>
    <property type="match status" value="1"/>
</dbReference>
<reference evidence="3 4" key="1">
    <citation type="submission" date="2023-07" db="EMBL/GenBank/DDBJ databases">
        <title>Genomic Encyclopedia of Type Strains, Phase IV (KMG-IV): sequencing the most valuable type-strain genomes for metagenomic binning, comparative biology and taxonomic classification.</title>
        <authorList>
            <person name="Goeker M."/>
        </authorList>
    </citation>
    <scope>NUCLEOTIDE SEQUENCE [LARGE SCALE GENOMIC DNA]</scope>
    <source>
        <strain evidence="3 4">DSM 40573</strain>
    </source>
</reference>
<protein>
    <submittedName>
        <fullName evidence="3">Alkanesulfonate monooxygenase SsuD/methylene tetrahydromethanopterin reductase-like flavin-dependent oxidoreductase (Luciferase family)</fullName>
    </submittedName>
</protein>
<feature type="domain" description="Luciferase-like" evidence="2">
    <location>
        <begin position="17"/>
        <end position="295"/>
    </location>
</feature>
<dbReference type="PANTHER" id="PTHR43244">
    <property type="match status" value="1"/>
</dbReference>
<dbReference type="EMBL" id="JAUSWC010000002">
    <property type="protein sequence ID" value="MDQ0485617.1"/>
    <property type="molecule type" value="Genomic_DNA"/>
</dbReference>
<evidence type="ECO:0000259" key="2">
    <source>
        <dbReference type="Pfam" id="PF00296"/>
    </source>
</evidence>
<organism evidence="3 4">
    <name type="scientific">Streptomyces thermodiastaticus</name>
    <dbReference type="NCBI Taxonomy" id="44061"/>
    <lineage>
        <taxon>Bacteria</taxon>
        <taxon>Bacillati</taxon>
        <taxon>Actinomycetota</taxon>
        <taxon>Actinomycetes</taxon>
        <taxon>Kitasatosporales</taxon>
        <taxon>Streptomycetaceae</taxon>
        <taxon>Streptomyces</taxon>
    </lineage>
</organism>
<dbReference type="Pfam" id="PF00296">
    <property type="entry name" value="Bac_luciferase"/>
    <property type="match status" value="1"/>
</dbReference>
<dbReference type="CDD" id="cd01097">
    <property type="entry name" value="Tetrahydromethanopterin_reductase"/>
    <property type="match status" value="1"/>
</dbReference>
<dbReference type="SUPFAM" id="SSF51679">
    <property type="entry name" value="Bacterial luciferase-like"/>
    <property type="match status" value="1"/>
</dbReference>
<dbReference type="Proteomes" id="UP001236795">
    <property type="component" value="Unassembled WGS sequence"/>
</dbReference>
<evidence type="ECO:0000313" key="3">
    <source>
        <dbReference type="EMBL" id="MDQ0485617.1"/>
    </source>
</evidence>
<dbReference type="InterPro" id="IPR036661">
    <property type="entry name" value="Luciferase-like_sf"/>
</dbReference>
<name>A0ABU0K8C4_9ACTN</name>
<sequence>MSRTLKHISAIFPIQPDALEPMVEIGTFARDAGVRRMWLGQSLRVETHLALAAFAARVPGVALGTSVALTVLRHPYQAAVEARSISALSGAPYVAGFGPGPVGFQQQLRGERYPKPLRAMKEYVSVVRRLLDSEKVAHEGEYFTSGAPFMHVPAPAVEVGLGVLRAGMARTVGEVGDAAITWLTPHWYIGDTLVPAMTEGAEQAGRTRLPRVVSILHAALDRPGRNMRRTVFTATGPHLASEHYTDMLRRAGVPVDAREPVKGAEALIEQQVFATGTAQDVAKVVRAHRDAGVDEIVLNVCGVYLTEGSRAALEDLGEILEAVAADD</sequence>